<feature type="transmembrane region" description="Helical" evidence="5">
    <location>
        <begin position="36"/>
        <end position="52"/>
    </location>
</feature>
<evidence type="ECO:0000256" key="2">
    <source>
        <dbReference type="ARBA" id="ARBA00022692"/>
    </source>
</evidence>
<dbReference type="InterPro" id="IPR007269">
    <property type="entry name" value="ICMT_MeTrfase"/>
</dbReference>
<dbReference type="OrthoDB" id="7203053at2"/>
<organism evidence="6 7">
    <name type="scientific">Streptacidiphilus jiangxiensis</name>
    <dbReference type="NCBI Taxonomy" id="235985"/>
    <lineage>
        <taxon>Bacteria</taxon>
        <taxon>Bacillati</taxon>
        <taxon>Actinomycetota</taxon>
        <taxon>Actinomycetes</taxon>
        <taxon>Kitasatosporales</taxon>
        <taxon>Streptomycetaceae</taxon>
        <taxon>Streptacidiphilus</taxon>
    </lineage>
</organism>
<keyword evidence="2 5" id="KW-0812">Transmembrane</keyword>
<protein>
    <submittedName>
        <fullName evidence="6">Protein-S-isoprenylcysteine O-methyltransferase Ste14</fullName>
    </submittedName>
</protein>
<evidence type="ECO:0000256" key="1">
    <source>
        <dbReference type="ARBA" id="ARBA00004141"/>
    </source>
</evidence>
<feature type="transmembrane region" description="Helical" evidence="5">
    <location>
        <begin position="97"/>
        <end position="117"/>
    </location>
</feature>
<dbReference type="eggNOG" id="COG2020">
    <property type="taxonomic scope" value="Bacteria"/>
</dbReference>
<evidence type="ECO:0000256" key="5">
    <source>
        <dbReference type="SAM" id="Phobius"/>
    </source>
</evidence>
<reference evidence="7" key="1">
    <citation type="submission" date="2016-10" db="EMBL/GenBank/DDBJ databases">
        <authorList>
            <person name="Varghese N."/>
        </authorList>
    </citation>
    <scope>NUCLEOTIDE SEQUENCE [LARGE SCALE GENOMIC DNA]</scope>
    <source>
        <strain evidence="7">DSM 45096 / BCRC 16803 / CGMCC 4.1857 / CIP 109030 / JCM 12277 / KCTC 19219 / NBRC 100920 / 33214</strain>
    </source>
</reference>
<feature type="transmembrane region" description="Helical" evidence="5">
    <location>
        <begin position="155"/>
        <end position="186"/>
    </location>
</feature>
<accession>A0A1H7I2U3</accession>
<keyword evidence="3 5" id="KW-1133">Transmembrane helix</keyword>
<dbReference type="PANTHER" id="PTHR12714:SF9">
    <property type="entry name" value="PROTEIN-S-ISOPRENYLCYSTEINE O-METHYLTRANSFERASE"/>
    <property type="match status" value="1"/>
</dbReference>
<dbReference type="PANTHER" id="PTHR12714">
    <property type="entry name" value="PROTEIN-S ISOPRENYLCYSTEINE O-METHYLTRANSFERASE"/>
    <property type="match status" value="1"/>
</dbReference>
<evidence type="ECO:0000313" key="6">
    <source>
        <dbReference type="EMBL" id="SEK56172.1"/>
    </source>
</evidence>
<evidence type="ECO:0000256" key="4">
    <source>
        <dbReference type="ARBA" id="ARBA00023136"/>
    </source>
</evidence>
<keyword evidence="6" id="KW-0489">Methyltransferase</keyword>
<dbReference type="STRING" id="235985.SAMN05414137_102451"/>
<dbReference type="Proteomes" id="UP000183015">
    <property type="component" value="Unassembled WGS sequence"/>
</dbReference>
<sequence>MNQRVVVLGLRALLPVTVAAFVVAIGLLLLEGGGSPHLMAAVFAFAYLLWILAEARITVRHPSQTAAENSTLLPYALSRAGTAMAAVLWPLPWDRWSPWLIAPMAVVAGAVTLRLVAIRTLGRFYSHHVVRYSDHSIVSTGPYRYMRHPAYTGMLLANAGFVAFFLNPLSVLLFVALCACVTWRILVEEQVLWAVHGYPDYASGRARLIPGVW</sequence>
<keyword evidence="4 5" id="KW-0472">Membrane</keyword>
<dbReference type="Pfam" id="PF04140">
    <property type="entry name" value="ICMT"/>
    <property type="match status" value="1"/>
</dbReference>
<dbReference type="GO" id="GO:0004671">
    <property type="term" value="F:protein C-terminal S-isoprenylcysteine carboxyl O-methyltransferase activity"/>
    <property type="evidence" value="ECO:0007669"/>
    <property type="project" value="InterPro"/>
</dbReference>
<dbReference type="GO" id="GO:0032259">
    <property type="term" value="P:methylation"/>
    <property type="evidence" value="ECO:0007669"/>
    <property type="project" value="UniProtKB-KW"/>
</dbReference>
<dbReference type="Gene3D" id="1.20.120.1630">
    <property type="match status" value="1"/>
</dbReference>
<comment type="subcellular location">
    <subcellularLocation>
        <location evidence="1">Membrane</location>
        <topology evidence="1">Multi-pass membrane protein</topology>
    </subcellularLocation>
</comment>
<evidence type="ECO:0000256" key="3">
    <source>
        <dbReference type="ARBA" id="ARBA00022989"/>
    </source>
</evidence>
<name>A0A1H7I2U3_STRJI</name>
<feature type="transmembrane region" description="Helical" evidence="5">
    <location>
        <begin position="72"/>
        <end position="91"/>
    </location>
</feature>
<keyword evidence="7" id="KW-1185">Reference proteome</keyword>
<dbReference type="GO" id="GO:0016020">
    <property type="term" value="C:membrane"/>
    <property type="evidence" value="ECO:0007669"/>
    <property type="project" value="UniProtKB-SubCell"/>
</dbReference>
<keyword evidence="6" id="KW-0808">Transferase</keyword>
<dbReference type="AlphaFoldDB" id="A0A1H7I2U3"/>
<feature type="transmembrane region" description="Helical" evidence="5">
    <location>
        <begin position="12"/>
        <end position="30"/>
    </location>
</feature>
<evidence type="ECO:0000313" key="7">
    <source>
        <dbReference type="Proteomes" id="UP000183015"/>
    </source>
</evidence>
<dbReference type="EMBL" id="FOAZ01000002">
    <property type="protein sequence ID" value="SEK56172.1"/>
    <property type="molecule type" value="Genomic_DNA"/>
</dbReference>
<proteinExistence type="predicted"/>
<dbReference type="RefSeq" id="WP_042443744.1">
    <property type="nucleotide sequence ID" value="NZ_BBPN01000005.1"/>
</dbReference>
<gene>
    <name evidence="6" type="ORF">SAMN05414137_102451</name>
</gene>